<keyword evidence="5 9" id="KW-1133">Transmembrane helix</keyword>
<evidence type="ECO:0000256" key="9">
    <source>
        <dbReference type="SAM" id="Phobius"/>
    </source>
</evidence>
<comment type="cofactor">
    <cofactor evidence="8">
        <name>heme c</name>
        <dbReference type="ChEBI" id="CHEBI:61717"/>
    </cofactor>
    <text evidence="8">Binds 1 heme c group covalently per subunit.</text>
</comment>
<feature type="binding site" description="covalent" evidence="8">
    <location>
        <position position="57"/>
    </location>
    <ligand>
        <name>heme c</name>
        <dbReference type="ChEBI" id="CHEBI:61717"/>
    </ligand>
</feature>
<dbReference type="Proteomes" id="UP000320146">
    <property type="component" value="Unassembled WGS sequence"/>
</dbReference>
<feature type="chain" id="PRO_5022097175" evidence="10">
    <location>
        <begin position="19"/>
        <end position="232"/>
    </location>
</feature>
<dbReference type="GO" id="GO:0009055">
    <property type="term" value="F:electron transfer activity"/>
    <property type="evidence" value="ECO:0007669"/>
    <property type="project" value="InterPro"/>
</dbReference>
<evidence type="ECO:0000256" key="5">
    <source>
        <dbReference type="ARBA" id="ARBA00022989"/>
    </source>
</evidence>
<keyword evidence="3 9" id="KW-0812">Transmembrane</keyword>
<dbReference type="GO" id="GO:0016020">
    <property type="term" value="C:membrane"/>
    <property type="evidence" value="ECO:0007669"/>
    <property type="project" value="UniProtKB-SubCell"/>
</dbReference>
<dbReference type="GO" id="GO:0020037">
    <property type="term" value="F:heme binding"/>
    <property type="evidence" value="ECO:0007669"/>
    <property type="project" value="InterPro"/>
</dbReference>
<keyword evidence="10" id="KW-0732">Signal</keyword>
<evidence type="ECO:0000256" key="4">
    <source>
        <dbReference type="ARBA" id="ARBA00022723"/>
    </source>
</evidence>
<evidence type="ECO:0000313" key="12">
    <source>
        <dbReference type="Proteomes" id="UP000320146"/>
    </source>
</evidence>
<sequence>MKKLILIIFLLSSYSYSAGENACGSLEECDDFSTDVHDLYSLQRGLGLYMNYCSACHSLKLLRWNRMQRDLVIPENIITEDLIRTADTKIADHMTFGIPDKSPIGAPDLTLRTRVRGDDWIYTYLRTFYEDPSQTSGSNNLVYVGTAMPNVLAGLQGNQALDMDGNIIKVSEGSMTKEEFDSSMRDLVNFLAYASEPARITREKNGIFVILFFIVFTAVMNLLYREYAKELK</sequence>
<reference evidence="11 12" key="1">
    <citation type="submission" date="2019-02" db="EMBL/GenBank/DDBJ databases">
        <title>Prokaryotic population dynamics and viral predation in marine succession experiment using metagenomics: the confinement effect.</title>
        <authorList>
            <person name="Haro-Moreno J.M."/>
            <person name="Rodriguez-Valera F."/>
            <person name="Lopez-Perez M."/>
        </authorList>
    </citation>
    <scope>NUCLEOTIDE SEQUENCE [LARGE SCALE GENOMIC DNA]</scope>
    <source>
        <strain evidence="11">MED-G166</strain>
    </source>
</reference>
<comment type="caution">
    <text evidence="11">The sequence shown here is derived from an EMBL/GenBank/DDBJ whole genome shotgun (WGS) entry which is preliminary data.</text>
</comment>
<accession>A0A520MTN4</accession>
<evidence type="ECO:0000256" key="3">
    <source>
        <dbReference type="ARBA" id="ARBA00022692"/>
    </source>
</evidence>
<evidence type="ECO:0000313" key="11">
    <source>
        <dbReference type="EMBL" id="RZO24569.1"/>
    </source>
</evidence>
<feature type="binding site" description="covalent" evidence="8">
    <location>
        <position position="53"/>
    </location>
    <ligand>
        <name>heme c</name>
        <dbReference type="ChEBI" id="CHEBI:61717"/>
    </ligand>
</feature>
<keyword evidence="7 9" id="KW-0472">Membrane</keyword>
<keyword evidence="2 8" id="KW-0349">Heme</keyword>
<comment type="subcellular location">
    <subcellularLocation>
        <location evidence="1">Membrane</location>
    </subcellularLocation>
</comment>
<proteinExistence type="predicted"/>
<dbReference type="PANTHER" id="PTHR10266">
    <property type="entry name" value="CYTOCHROME C1"/>
    <property type="match status" value="1"/>
</dbReference>
<organism evidence="11 12">
    <name type="scientific">SAR86 cluster bacterium</name>
    <dbReference type="NCBI Taxonomy" id="2030880"/>
    <lineage>
        <taxon>Bacteria</taxon>
        <taxon>Pseudomonadati</taxon>
        <taxon>Pseudomonadota</taxon>
        <taxon>Gammaproteobacteria</taxon>
        <taxon>SAR86 cluster</taxon>
    </lineage>
</organism>
<dbReference type="PANTHER" id="PTHR10266:SF3">
    <property type="entry name" value="CYTOCHROME C1, HEME PROTEIN, MITOCHONDRIAL"/>
    <property type="match status" value="1"/>
</dbReference>
<dbReference type="InterPro" id="IPR002326">
    <property type="entry name" value="Cyt_c1"/>
</dbReference>
<dbReference type="Gene3D" id="1.10.760.10">
    <property type="entry name" value="Cytochrome c-like domain"/>
    <property type="match status" value="1"/>
</dbReference>
<keyword evidence="6 8" id="KW-0408">Iron</keyword>
<name>A0A520MTN4_9GAMM</name>
<feature type="transmembrane region" description="Helical" evidence="9">
    <location>
        <begin position="206"/>
        <end position="224"/>
    </location>
</feature>
<dbReference type="GO" id="GO:0046872">
    <property type="term" value="F:metal ion binding"/>
    <property type="evidence" value="ECO:0007669"/>
    <property type="project" value="UniProtKB-KW"/>
</dbReference>
<feature type="signal peptide" evidence="10">
    <location>
        <begin position="1"/>
        <end position="18"/>
    </location>
</feature>
<gene>
    <name evidence="11" type="ORF">EVA99_01075</name>
</gene>
<dbReference type="AlphaFoldDB" id="A0A520MTN4"/>
<dbReference type="PRINTS" id="PR00603">
    <property type="entry name" value="CYTOCHROMEC1"/>
</dbReference>
<keyword evidence="4 8" id="KW-0479">Metal-binding</keyword>
<dbReference type="EMBL" id="SHBL01000005">
    <property type="protein sequence ID" value="RZO24569.1"/>
    <property type="molecule type" value="Genomic_DNA"/>
</dbReference>
<protein>
    <submittedName>
        <fullName evidence="11">Cytochrome c1</fullName>
    </submittedName>
</protein>
<evidence type="ECO:0000256" key="1">
    <source>
        <dbReference type="ARBA" id="ARBA00004370"/>
    </source>
</evidence>
<evidence type="ECO:0000256" key="6">
    <source>
        <dbReference type="ARBA" id="ARBA00023004"/>
    </source>
</evidence>
<evidence type="ECO:0000256" key="7">
    <source>
        <dbReference type="ARBA" id="ARBA00023136"/>
    </source>
</evidence>
<dbReference type="Pfam" id="PF02167">
    <property type="entry name" value="Cytochrom_C1"/>
    <property type="match status" value="2"/>
</dbReference>
<dbReference type="InterPro" id="IPR036909">
    <property type="entry name" value="Cyt_c-like_dom_sf"/>
</dbReference>
<evidence type="ECO:0000256" key="10">
    <source>
        <dbReference type="SAM" id="SignalP"/>
    </source>
</evidence>
<evidence type="ECO:0000256" key="2">
    <source>
        <dbReference type="ARBA" id="ARBA00022617"/>
    </source>
</evidence>
<dbReference type="SUPFAM" id="SSF46626">
    <property type="entry name" value="Cytochrome c"/>
    <property type="match status" value="1"/>
</dbReference>
<feature type="binding site" description="covalent" evidence="8">
    <location>
        <position position="56"/>
    </location>
    <ligand>
        <name>heme c</name>
        <dbReference type="ChEBI" id="CHEBI:61717"/>
    </ligand>
</feature>
<evidence type="ECO:0000256" key="8">
    <source>
        <dbReference type="PIRSR" id="PIRSR602326-1"/>
    </source>
</evidence>